<gene>
    <name evidence="2" type="ORF">LTR24_010446</name>
</gene>
<feature type="region of interest" description="Disordered" evidence="1">
    <location>
        <begin position="1"/>
        <end position="22"/>
    </location>
</feature>
<keyword evidence="3" id="KW-1185">Reference proteome</keyword>
<proteinExistence type="predicted"/>
<comment type="caution">
    <text evidence="2">The sequence shown here is derived from an EMBL/GenBank/DDBJ whole genome shotgun (WGS) entry which is preliminary data.</text>
</comment>
<evidence type="ECO:0000313" key="3">
    <source>
        <dbReference type="Proteomes" id="UP001345013"/>
    </source>
</evidence>
<name>A0ABR0JTX6_9EURO</name>
<accession>A0ABR0JTX6</accession>
<evidence type="ECO:0000256" key="1">
    <source>
        <dbReference type="SAM" id="MobiDB-lite"/>
    </source>
</evidence>
<feature type="region of interest" description="Disordered" evidence="1">
    <location>
        <begin position="40"/>
        <end position="72"/>
    </location>
</feature>
<dbReference type="EMBL" id="JAVRRG010000328">
    <property type="protein sequence ID" value="KAK5072320.1"/>
    <property type="molecule type" value="Genomic_DNA"/>
</dbReference>
<evidence type="ECO:0000313" key="2">
    <source>
        <dbReference type="EMBL" id="KAK5072320.1"/>
    </source>
</evidence>
<reference evidence="2 3" key="1">
    <citation type="submission" date="2023-08" db="EMBL/GenBank/DDBJ databases">
        <title>Black Yeasts Isolated from many extreme environments.</title>
        <authorList>
            <person name="Coleine C."/>
            <person name="Stajich J.E."/>
            <person name="Selbmann L."/>
        </authorList>
    </citation>
    <scope>NUCLEOTIDE SEQUENCE [LARGE SCALE GENOMIC DNA]</scope>
    <source>
        <strain evidence="2 3">CCFEE 5885</strain>
    </source>
</reference>
<dbReference type="Proteomes" id="UP001345013">
    <property type="component" value="Unassembled WGS sequence"/>
</dbReference>
<sequence length="72" mass="7717">MSLHLSPHRDLALAPETTPGSKKAMSMVISPIIHPEFVSLGGSSRRARDRKVETGDSEGEEDLSCTRALQGA</sequence>
<organism evidence="2 3">
    <name type="scientific">Lithohypha guttulata</name>
    <dbReference type="NCBI Taxonomy" id="1690604"/>
    <lineage>
        <taxon>Eukaryota</taxon>
        <taxon>Fungi</taxon>
        <taxon>Dikarya</taxon>
        <taxon>Ascomycota</taxon>
        <taxon>Pezizomycotina</taxon>
        <taxon>Eurotiomycetes</taxon>
        <taxon>Chaetothyriomycetidae</taxon>
        <taxon>Chaetothyriales</taxon>
        <taxon>Trichomeriaceae</taxon>
        <taxon>Lithohypha</taxon>
    </lineage>
</organism>
<protein>
    <submittedName>
        <fullName evidence="2">Uncharacterized protein</fullName>
    </submittedName>
</protein>